<feature type="transmembrane region" description="Helical" evidence="1">
    <location>
        <begin position="114"/>
        <end position="133"/>
    </location>
</feature>
<reference evidence="2 3" key="1">
    <citation type="journal article" date="2006" name="Science">
        <title>Genome of rice cluster I archaea -- the key methane producers in the rice rhizosphere.</title>
        <authorList>
            <person name="Erkel C."/>
            <person name="Kube M."/>
            <person name="Reinhardt R."/>
            <person name="Liesack W."/>
        </authorList>
    </citation>
    <scope>NUCLEOTIDE SEQUENCE [LARGE SCALE GENOMIC DNA]</scope>
    <source>
        <strain evidence="3">DSM 22066 / NBRC 105507 / MRE50</strain>
    </source>
</reference>
<keyword evidence="1" id="KW-0812">Transmembrane</keyword>
<keyword evidence="1" id="KW-0472">Membrane</keyword>
<dbReference type="Proteomes" id="UP000000663">
    <property type="component" value="Chromosome"/>
</dbReference>
<evidence type="ECO:0000313" key="3">
    <source>
        <dbReference type="Proteomes" id="UP000000663"/>
    </source>
</evidence>
<dbReference type="GeneID" id="5144497"/>
<sequence length="135" mass="13983">MPRTRVTRDTWTALARAFLIAVLMALVMMLMAFGFVYLLNPGASLPISAAVMLLAFALAFIAAAVLLQRTGAGQTTAIIGGAAIAMGFTIFVVTLCTGVLYLQSGAAAVETDTMVGGFAIALVASVIINQLTLKL</sequence>
<gene>
    <name evidence="2" type="ORF">RCIX2439</name>
</gene>
<keyword evidence="1" id="KW-1133">Transmembrane helix</keyword>
<dbReference type="AlphaFoldDB" id="Q0W269"/>
<dbReference type="RefSeq" id="WP_012035058.1">
    <property type="nucleotide sequence ID" value="NC_009464.1"/>
</dbReference>
<accession>Q0W269</accession>
<feature type="transmembrane region" description="Helical" evidence="1">
    <location>
        <begin position="79"/>
        <end position="102"/>
    </location>
</feature>
<protein>
    <submittedName>
        <fullName evidence="2">Uncharacterized protein</fullName>
    </submittedName>
</protein>
<dbReference type="KEGG" id="rci:RCIX2439"/>
<organism evidence="2 3">
    <name type="scientific">Methanocella arvoryzae (strain DSM 22066 / NBRC 105507 / MRE50)</name>
    <dbReference type="NCBI Taxonomy" id="351160"/>
    <lineage>
        <taxon>Archaea</taxon>
        <taxon>Methanobacteriati</taxon>
        <taxon>Methanobacteriota</taxon>
        <taxon>Stenosarchaea group</taxon>
        <taxon>Methanomicrobia</taxon>
        <taxon>Methanocellales</taxon>
        <taxon>Methanocellaceae</taxon>
        <taxon>Methanocella</taxon>
    </lineage>
</organism>
<evidence type="ECO:0000256" key="1">
    <source>
        <dbReference type="SAM" id="Phobius"/>
    </source>
</evidence>
<keyword evidence="3" id="KW-1185">Reference proteome</keyword>
<name>Q0W269_METAR</name>
<dbReference type="PATRIC" id="fig|351160.9.peg.761"/>
<evidence type="ECO:0000313" key="2">
    <source>
        <dbReference type="EMBL" id="CAJ37524.1"/>
    </source>
</evidence>
<feature type="transmembrane region" description="Helical" evidence="1">
    <location>
        <begin position="12"/>
        <end position="39"/>
    </location>
</feature>
<proteinExistence type="predicted"/>
<feature type="transmembrane region" description="Helical" evidence="1">
    <location>
        <begin position="45"/>
        <end position="67"/>
    </location>
</feature>
<dbReference type="STRING" id="351160.RCIX2439"/>
<dbReference type="eggNOG" id="arCOG04960">
    <property type="taxonomic scope" value="Archaea"/>
</dbReference>
<dbReference type="EMBL" id="AM114193">
    <property type="protein sequence ID" value="CAJ37524.1"/>
    <property type="molecule type" value="Genomic_DNA"/>
</dbReference>